<protein>
    <submittedName>
        <fullName evidence="2">Uncharacterized protein</fullName>
    </submittedName>
</protein>
<organism evidence="2 3">
    <name type="scientific">Candidatus Uhrbacteria bacterium RIFCSPHIGHO2_01_FULL_63_20</name>
    <dbReference type="NCBI Taxonomy" id="1802385"/>
    <lineage>
        <taxon>Bacteria</taxon>
        <taxon>Candidatus Uhriibacteriota</taxon>
    </lineage>
</organism>
<comment type="caution">
    <text evidence="2">The sequence shown here is derived from an EMBL/GenBank/DDBJ whole genome shotgun (WGS) entry which is preliminary data.</text>
</comment>
<dbReference type="STRING" id="1802385.A2856_00180"/>
<dbReference type="AlphaFoldDB" id="A0A1F7TLQ1"/>
<feature type="region of interest" description="Disordered" evidence="1">
    <location>
        <begin position="72"/>
        <end position="119"/>
    </location>
</feature>
<reference evidence="2 3" key="1">
    <citation type="journal article" date="2016" name="Nat. Commun.">
        <title>Thousands of microbial genomes shed light on interconnected biogeochemical processes in an aquifer system.</title>
        <authorList>
            <person name="Anantharaman K."/>
            <person name="Brown C.T."/>
            <person name="Hug L.A."/>
            <person name="Sharon I."/>
            <person name="Castelle C.J."/>
            <person name="Probst A.J."/>
            <person name="Thomas B.C."/>
            <person name="Singh A."/>
            <person name="Wilkins M.J."/>
            <person name="Karaoz U."/>
            <person name="Brodie E.L."/>
            <person name="Williams K.H."/>
            <person name="Hubbard S.S."/>
            <person name="Banfield J.F."/>
        </authorList>
    </citation>
    <scope>NUCLEOTIDE SEQUENCE [LARGE SCALE GENOMIC DNA]</scope>
</reference>
<feature type="compositionally biased region" description="Basic and acidic residues" evidence="1">
    <location>
        <begin position="72"/>
        <end position="84"/>
    </location>
</feature>
<evidence type="ECO:0000313" key="3">
    <source>
        <dbReference type="Proteomes" id="UP000177885"/>
    </source>
</evidence>
<evidence type="ECO:0000256" key="1">
    <source>
        <dbReference type="SAM" id="MobiDB-lite"/>
    </source>
</evidence>
<feature type="compositionally biased region" description="Low complexity" evidence="1">
    <location>
        <begin position="101"/>
        <end position="118"/>
    </location>
</feature>
<name>A0A1F7TLQ1_9BACT</name>
<proteinExistence type="predicted"/>
<sequence>MGASGVILGFLSLSASVRRPIDEQIARAAVGYLTPSQRDLAEEAALKTRDTDLDGLTDYDESKVYRTSAYLKDSDSDGTDDRTEVMAGNDPNCPTGKQCVASSTSSTPSPASTPSTSSFRSDADLLAYLEGLPALEIRAALIQAGVPEETLTGLSDEDVRALFVKTVKESLAKGELSGLVEPTTE</sequence>
<evidence type="ECO:0000313" key="2">
    <source>
        <dbReference type="EMBL" id="OGL66910.1"/>
    </source>
</evidence>
<gene>
    <name evidence="2" type="ORF">A2856_00180</name>
</gene>
<dbReference type="Proteomes" id="UP000177885">
    <property type="component" value="Unassembled WGS sequence"/>
</dbReference>
<dbReference type="EMBL" id="MGDT01000004">
    <property type="protein sequence ID" value="OGL66910.1"/>
    <property type="molecule type" value="Genomic_DNA"/>
</dbReference>
<accession>A0A1F7TLQ1</accession>